<name>Q0N494_9ABAC</name>
<sequence>MAQKTQHKVGVIDMKTKVFRHANVSIKSRTAFTNNFQALYDHIVSTNISIQNRKKLEALLLSLIKCCVMEYVVVCMHDFKQHYNYHTCEQQIYNLVQNFIDKIRHGCQDSVIVDSVEFHRAIQKYGDEFCDLNANQNIKEILTYLDSFVESSINHEHKTLIAKMDKLHASLSSYLKLNNLDTIISRCSKCRQDYVYFVHEKCDHTLCLKCAVESIKSKQCVKCTNDDNNDSTDIEDESHTTSLPSSKKQPAKVNSPKKLSQTSITDSYKTITSRKRKLDLTAESLKSSKSLKKSCEDTSFDTEVLPNSDSLVSAIVTSVNTMSRSKSSSSSSSSDSEDDHDDSSSSSSSSDDENSDGGEDNEGKNSDSDSENNKNHKNVKCRPIAILLTKQNMAKKIKRNVINETDHSNDDQNDDDENNDSDNEYNNVDNNDPNNKDNCEDNDSDNQDNENNCDNTNNNHNNINNDYNILNTNLVCEVDPNIRDSGCEFDSSTMDIDNNDKCDNIQNDSNYIQNNSNYIQNDSITNDNQTVDNICNNVPVATHQSFATHQSSDENNTSIENNMSTDADVDDVQQRVFNLLSSIFHDPHQQLGTQHQSYEPLDQSIIDYCSFESPTVAGDMEMQPVLIPKEEIKIEDELDKITCRVEKVEAEDLEDALPEPVEITGITNNAEEDSDDEVEFVGTIQLPNPVPLPKQPVYIKRTFVKNKHDPWSSEAKKHINKQEQIHREIEQRKLQLKQYSNDIIMSQINAYQNNQNQ</sequence>
<feature type="compositionally biased region" description="Basic and acidic residues" evidence="4">
    <location>
        <begin position="361"/>
        <end position="374"/>
    </location>
</feature>
<evidence type="ECO:0000256" key="2">
    <source>
        <dbReference type="ARBA" id="ARBA00022771"/>
    </source>
</evidence>
<dbReference type="EMBL" id="DQ504428">
    <property type="protein sequence ID" value="ABF47349.1"/>
    <property type="molecule type" value="Genomic_DNA"/>
</dbReference>
<evidence type="ECO:0000256" key="4">
    <source>
        <dbReference type="SAM" id="MobiDB-lite"/>
    </source>
</evidence>
<keyword evidence="1" id="KW-0479">Metal-binding</keyword>
<dbReference type="PROSITE" id="PS00518">
    <property type="entry name" value="ZF_RING_1"/>
    <property type="match status" value="1"/>
</dbReference>
<feature type="compositionally biased region" description="Low complexity" evidence="4">
    <location>
        <begin position="424"/>
        <end position="433"/>
    </location>
</feature>
<reference evidence="5 6" key="1">
    <citation type="journal article" date="2009" name="BMC Genomics">
        <title>Genomic sequence, organization and characteristics of a new nucleopolyhedrovirus isolated from Clanis bilineata larva.</title>
        <authorList>
            <person name="Zhu S.Y."/>
            <person name="Yi J.P."/>
            <person name="Shen W.D."/>
            <person name="Wang L.Q."/>
            <person name="He H.G."/>
            <person name="Wang Y."/>
            <person name="Li B."/>
            <person name="Wang W.B."/>
        </authorList>
    </citation>
    <scope>NUCLEOTIDE SEQUENCE [LARGE SCALE GENOMIC DNA]</scope>
    <source>
        <strain evidence="5">DZ1</strain>
    </source>
</reference>
<dbReference type="OrthoDB" id="11819at10239"/>
<feature type="region of interest" description="Disordered" evidence="4">
    <location>
        <begin position="401"/>
        <end position="457"/>
    </location>
</feature>
<dbReference type="RefSeq" id="YP_717542.1">
    <property type="nucleotide sequence ID" value="NC_008293.1"/>
</dbReference>
<evidence type="ECO:0000256" key="3">
    <source>
        <dbReference type="ARBA" id="ARBA00022833"/>
    </source>
</evidence>
<feature type="region of interest" description="Disordered" evidence="4">
    <location>
        <begin position="231"/>
        <end position="266"/>
    </location>
</feature>
<dbReference type="GO" id="GO:0008270">
    <property type="term" value="F:zinc ion binding"/>
    <property type="evidence" value="ECO:0007669"/>
    <property type="project" value="UniProtKB-KW"/>
</dbReference>
<dbReference type="GeneID" id="5141859"/>
<evidence type="ECO:0000256" key="1">
    <source>
        <dbReference type="ARBA" id="ARBA00022723"/>
    </source>
</evidence>
<evidence type="ECO:0000313" key="6">
    <source>
        <dbReference type="Proteomes" id="UP000214353"/>
    </source>
</evidence>
<dbReference type="InterPro" id="IPR017907">
    <property type="entry name" value="Znf_RING_CS"/>
</dbReference>
<feature type="compositionally biased region" description="Low complexity" evidence="4">
    <location>
        <begin position="323"/>
        <end position="334"/>
    </location>
</feature>
<keyword evidence="3" id="KW-0862">Zinc</keyword>
<feature type="compositionally biased region" description="Acidic residues" evidence="4">
    <location>
        <begin position="411"/>
        <end position="423"/>
    </location>
</feature>
<keyword evidence="2" id="KW-0863">Zinc-finger</keyword>
<feature type="compositionally biased region" description="Polar residues" evidence="4">
    <location>
        <begin position="257"/>
        <end position="266"/>
    </location>
</feature>
<protein>
    <submittedName>
        <fullName evidence="5">Hoar</fullName>
    </submittedName>
</protein>
<dbReference type="KEGG" id="vg:5141859"/>
<evidence type="ECO:0000313" key="5">
    <source>
        <dbReference type="EMBL" id="ABF47349.1"/>
    </source>
</evidence>
<dbReference type="Proteomes" id="UP000214353">
    <property type="component" value="Segment"/>
</dbReference>
<proteinExistence type="predicted"/>
<feature type="compositionally biased region" description="Acidic residues" evidence="4">
    <location>
        <begin position="350"/>
        <end position="360"/>
    </location>
</feature>
<accession>Q0N494</accession>
<keyword evidence="6" id="KW-1185">Reference proteome</keyword>
<organism evidence="5 6">
    <name type="scientific">Clanis bilineata nucleopolyhedrovirus</name>
    <dbReference type="NCBI Taxonomy" id="1307957"/>
    <lineage>
        <taxon>Viruses</taxon>
        <taxon>Viruses incertae sedis</taxon>
        <taxon>Naldaviricetes</taxon>
        <taxon>Lefavirales</taxon>
        <taxon>Baculoviridae</taxon>
        <taxon>Alphabaculovirus</taxon>
        <taxon>Alphabaculovirus clabilineatae</taxon>
    </lineage>
</organism>
<feature type="region of interest" description="Disordered" evidence="4">
    <location>
        <begin position="320"/>
        <end position="378"/>
    </location>
</feature>